<dbReference type="PRINTS" id="PR00139">
    <property type="entry name" value="ASNGLNASE"/>
</dbReference>
<proteinExistence type="predicted"/>
<dbReference type="EMBL" id="NEGB01000001">
    <property type="protein sequence ID" value="OTG67083.1"/>
    <property type="molecule type" value="Genomic_DNA"/>
</dbReference>
<dbReference type="Proteomes" id="UP000242765">
    <property type="component" value="Unassembled WGS sequence"/>
</dbReference>
<dbReference type="GO" id="GO:0004067">
    <property type="term" value="F:asparaginase activity"/>
    <property type="evidence" value="ECO:0007669"/>
    <property type="project" value="UniProtKB-UniRule"/>
</dbReference>
<dbReference type="AlphaFoldDB" id="A0A1Y3CMG5"/>
<dbReference type="InterPro" id="IPR027473">
    <property type="entry name" value="L-asparaginase_C"/>
</dbReference>
<evidence type="ECO:0000313" key="4">
    <source>
        <dbReference type="EMBL" id="OTG67083.1"/>
    </source>
</evidence>
<evidence type="ECO:0000259" key="3">
    <source>
        <dbReference type="Pfam" id="PF00710"/>
    </source>
</evidence>
<dbReference type="Pfam" id="PF00710">
    <property type="entry name" value="Asparaginase"/>
    <property type="match status" value="1"/>
</dbReference>
<comment type="caution">
    <text evidence="4">The sequence shown here is derived from an EMBL/GenBank/DDBJ whole genome shotgun (WGS) entry which is preliminary data.</text>
</comment>
<dbReference type="PIRSF" id="PIRSF001220">
    <property type="entry name" value="L-ASNase_gatD"/>
    <property type="match status" value="1"/>
</dbReference>
<dbReference type="Gene3D" id="3.40.50.1170">
    <property type="entry name" value="L-asparaginase, N-terminal domain"/>
    <property type="match status" value="1"/>
</dbReference>
<sequence>MMKKIALIYMGGTFGCFGEPLAPMPEEQFLPQLQRILPLNQKIDCFKAPSVKDSSACTAVDWLNLVQYIQRLQQQDYQHFVVIHGTDTLSYAAAVLAQFLQQSCSVILTGSQYPLLNVHGDNTREFTDAIDNLNTALDQVLKVPVGVYLSFYHQVFHARTAIKVHSTALDAFRGLAFDHQLPMHEYTAIPIQLSHLQKAQNLNIINMMILPIEQQQFSQNLQNFSASPPHFLVLQAYGVGNLAVNDEIIALLQKLKQLGCIVILSSQVPFGEMDQRYAVSHWIQESQILVSDALSQADLYAKILKIYLQYPSSEQWYDHWYAQSE</sequence>
<keyword evidence="5" id="KW-1185">Reference proteome</keyword>
<feature type="active site" description="O-isoaspartyl threonine intermediate" evidence="1">
    <location>
        <position position="13"/>
    </location>
</feature>
<reference evidence="4 5" key="1">
    <citation type="submission" date="2017-04" db="EMBL/GenBank/DDBJ databases">
        <title>High diversity of culturable Acinetobacter species in natural soil and water ecosystems.</title>
        <authorList>
            <person name="Nemec A."/>
            <person name="Radolfova-Krizova L."/>
        </authorList>
    </citation>
    <scope>NUCLEOTIDE SEQUENCE [LARGE SCALE GENOMIC DNA]</scope>
    <source>
        <strain evidence="4 5">ANC 4999</strain>
    </source>
</reference>
<dbReference type="SFLD" id="SFLDS00057">
    <property type="entry name" value="Glutaminase/Asparaginase"/>
    <property type="match status" value="1"/>
</dbReference>
<evidence type="ECO:0000256" key="1">
    <source>
        <dbReference type="PIRSR" id="PIRSR001220-1"/>
    </source>
</evidence>
<dbReference type="PANTHER" id="PTHR11707">
    <property type="entry name" value="L-ASPARAGINASE"/>
    <property type="match status" value="1"/>
</dbReference>
<accession>A0A1Y3CMG5</accession>
<feature type="binding site" evidence="2">
    <location>
        <begin position="86"/>
        <end position="87"/>
    </location>
    <ligand>
        <name>substrate</name>
    </ligand>
</feature>
<organism evidence="4 5">
    <name type="scientific">Acinetobacter silvestris</name>
    <dbReference type="NCBI Taxonomy" id="1977882"/>
    <lineage>
        <taxon>Bacteria</taxon>
        <taxon>Pseudomonadati</taxon>
        <taxon>Pseudomonadota</taxon>
        <taxon>Gammaproteobacteria</taxon>
        <taxon>Moraxellales</taxon>
        <taxon>Moraxellaceae</taxon>
        <taxon>Acinetobacter</taxon>
    </lineage>
</organism>
<gene>
    <name evidence="4" type="ORF">B9T28_00055</name>
</gene>
<name>A0A1Y3CMG5_9GAMM</name>
<feature type="domain" description="L-asparaginase N-terminal" evidence="3">
    <location>
        <begin position="4"/>
        <end position="177"/>
    </location>
</feature>
<dbReference type="Gene3D" id="3.40.50.40">
    <property type="match status" value="1"/>
</dbReference>
<dbReference type="OrthoDB" id="9788068at2"/>
<dbReference type="SUPFAM" id="SSF53774">
    <property type="entry name" value="Glutaminase/Asparaginase"/>
    <property type="match status" value="1"/>
</dbReference>
<feature type="binding site" evidence="2">
    <location>
        <position position="54"/>
    </location>
    <ligand>
        <name>substrate</name>
    </ligand>
</feature>
<dbReference type="InterPro" id="IPR037152">
    <property type="entry name" value="L-asparaginase_N_sf"/>
</dbReference>
<dbReference type="STRING" id="1977882.B9T28_00055"/>
<evidence type="ECO:0000256" key="2">
    <source>
        <dbReference type="PIRSR" id="PIRSR001220-2"/>
    </source>
</evidence>
<protein>
    <submittedName>
        <fullName evidence="4">L-asparaginase 1</fullName>
    </submittedName>
</protein>
<dbReference type="PIRSF" id="PIRSF500176">
    <property type="entry name" value="L_ASNase"/>
    <property type="match status" value="1"/>
</dbReference>
<dbReference type="InterPro" id="IPR041725">
    <property type="entry name" value="L-asparaginase_I"/>
</dbReference>
<dbReference type="SMART" id="SM00870">
    <property type="entry name" value="Asparaginase"/>
    <property type="match status" value="1"/>
</dbReference>
<dbReference type="InterPro" id="IPR027474">
    <property type="entry name" value="L-asparaginase_N"/>
</dbReference>
<dbReference type="InterPro" id="IPR036152">
    <property type="entry name" value="Asp/glu_Ase-like_sf"/>
</dbReference>
<dbReference type="CDD" id="cd08963">
    <property type="entry name" value="L-asparaginase_I"/>
    <property type="match status" value="1"/>
</dbReference>
<dbReference type="PROSITE" id="PS51257">
    <property type="entry name" value="PROKAR_LIPOPROTEIN"/>
    <property type="match status" value="1"/>
</dbReference>
<dbReference type="PROSITE" id="PS51732">
    <property type="entry name" value="ASN_GLN_ASE_3"/>
    <property type="match status" value="1"/>
</dbReference>
<evidence type="ECO:0000313" key="5">
    <source>
        <dbReference type="Proteomes" id="UP000242765"/>
    </source>
</evidence>
<dbReference type="PANTHER" id="PTHR11707:SF28">
    <property type="entry name" value="60 KDA LYSOPHOSPHOLIPASE"/>
    <property type="match status" value="1"/>
</dbReference>
<dbReference type="InterPro" id="IPR006034">
    <property type="entry name" value="Asparaginase/glutaminase-like"/>
</dbReference>